<evidence type="ECO:0000256" key="1">
    <source>
        <dbReference type="ARBA" id="ARBA00001954"/>
    </source>
</evidence>
<organism evidence="6 7">
    <name type="scientific">Streptomyces bathyalis</name>
    <dbReference type="NCBI Taxonomy" id="2710756"/>
    <lineage>
        <taxon>Bacteria</taxon>
        <taxon>Bacillati</taxon>
        <taxon>Actinomycetota</taxon>
        <taxon>Actinomycetes</taxon>
        <taxon>Kitasatosporales</taxon>
        <taxon>Streptomycetaceae</taxon>
        <taxon>Streptomyces</taxon>
    </lineage>
</organism>
<dbReference type="GO" id="GO:0051213">
    <property type="term" value="F:dioxygenase activity"/>
    <property type="evidence" value="ECO:0007669"/>
    <property type="project" value="UniProtKB-KW"/>
</dbReference>
<dbReference type="GO" id="GO:0017000">
    <property type="term" value="P:antibiotic biosynthetic process"/>
    <property type="evidence" value="ECO:0007669"/>
    <property type="project" value="UniProtKB-KW"/>
</dbReference>
<evidence type="ECO:0000313" key="7">
    <source>
        <dbReference type="Proteomes" id="UP000595046"/>
    </source>
</evidence>
<evidence type="ECO:0000256" key="3">
    <source>
        <dbReference type="ARBA" id="ARBA00023004"/>
    </source>
</evidence>
<keyword evidence="6" id="KW-0223">Dioxygenase</keyword>
<gene>
    <name evidence="6" type="ORF">G4Z16_04835</name>
</gene>
<evidence type="ECO:0000313" key="6">
    <source>
        <dbReference type="EMBL" id="QPP05835.1"/>
    </source>
</evidence>
<dbReference type="InterPro" id="IPR042098">
    <property type="entry name" value="TauD-like_sf"/>
</dbReference>
<dbReference type="KEGG" id="sbat:G4Z16_04835"/>
<dbReference type="Proteomes" id="UP000595046">
    <property type="component" value="Chromosome"/>
</dbReference>
<protein>
    <submittedName>
        <fullName evidence="6">TauD/TfdA family dioxygenase</fullName>
    </submittedName>
</protein>
<dbReference type="RefSeq" id="WP_197349354.1">
    <property type="nucleotide sequence ID" value="NZ_CP048882.1"/>
</dbReference>
<reference evidence="7" key="1">
    <citation type="submission" date="2020-02" db="EMBL/GenBank/DDBJ databases">
        <title>Streptomyces sp. ASO4wet.</title>
        <authorList>
            <person name="Risdian C."/>
            <person name="Landwehr W."/>
            <person name="Schupp P."/>
            <person name="Wink J."/>
        </authorList>
    </citation>
    <scope>NUCLEOTIDE SEQUENCE [LARGE SCALE GENOMIC DNA]</scope>
    <source>
        <strain evidence="7">ASO4wet</strain>
    </source>
</reference>
<dbReference type="Gene3D" id="3.60.130.10">
    <property type="entry name" value="Clavaminate synthase-like"/>
    <property type="match status" value="1"/>
</dbReference>
<comment type="cofactor">
    <cofactor evidence="1">
        <name>Fe(2+)</name>
        <dbReference type="ChEBI" id="CHEBI:29033"/>
    </cofactor>
</comment>
<sequence>MSSPFSTAIVRPVLPFTAPLPGAAGRPGGPHAAPAQLHDAGTQRALAQELLRRADAVPFLDAVLEALHRDGYAVASVPGLAGMAVHARDALVVAASAAIGTPSPVGATDDIVVWDVRPRPELPEAQRRNNISVSDGEACLHTDSAFSSSPERWFGLWCVRPALSGGASVLVDAHRVWEVLGGSGTLRRARDTLLTTDVPMWNGQRLVPVRVFSKAGDGRPMVRYRADLLAQGVRLARLDPAGDIARSLTLLDEVLTEPSLREVVRLEEDQVVFVDNHRVMHAREHFTDPRRHLLRVRMCQGPMAHAEPM</sequence>
<dbReference type="InterPro" id="IPR050411">
    <property type="entry name" value="AlphaKG_dependent_hydroxylases"/>
</dbReference>
<keyword evidence="4" id="KW-0045">Antibiotic biosynthesis</keyword>
<feature type="domain" description="TauD/TfdA-like" evidence="5">
    <location>
        <begin position="111"/>
        <end position="296"/>
    </location>
</feature>
<dbReference type="SUPFAM" id="SSF51197">
    <property type="entry name" value="Clavaminate synthase-like"/>
    <property type="match status" value="1"/>
</dbReference>
<name>A0A7T1T3T3_9ACTN</name>
<evidence type="ECO:0000256" key="4">
    <source>
        <dbReference type="ARBA" id="ARBA00023194"/>
    </source>
</evidence>
<keyword evidence="3" id="KW-0408">Iron</keyword>
<evidence type="ECO:0000256" key="2">
    <source>
        <dbReference type="ARBA" id="ARBA00023002"/>
    </source>
</evidence>
<dbReference type="InterPro" id="IPR003819">
    <property type="entry name" value="TauD/TfdA-like"/>
</dbReference>
<dbReference type="PANTHER" id="PTHR10696:SF56">
    <property type="entry name" value="TAUD_TFDA-LIKE DOMAIN-CONTAINING PROTEIN"/>
    <property type="match status" value="1"/>
</dbReference>
<dbReference type="PANTHER" id="PTHR10696">
    <property type="entry name" value="GAMMA-BUTYROBETAINE HYDROXYLASE-RELATED"/>
    <property type="match status" value="1"/>
</dbReference>
<dbReference type="Pfam" id="PF02668">
    <property type="entry name" value="TauD"/>
    <property type="match status" value="1"/>
</dbReference>
<dbReference type="EMBL" id="CP048882">
    <property type="protein sequence ID" value="QPP05835.1"/>
    <property type="molecule type" value="Genomic_DNA"/>
</dbReference>
<proteinExistence type="predicted"/>
<keyword evidence="7" id="KW-1185">Reference proteome</keyword>
<accession>A0A7T1T3T3</accession>
<dbReference type="AlphaFoldDB" id="A0A7T1T3T3"/>
<evidence type="ECO:0000259" key="5">
    <source>
        <dbReference type="Pfam" id="PF02668"/>
    </source>
</evidence>
<keyword evidence="2" id="KW-0560">Oxidoreductase</keyword>